<dbReference type="Gene3D" id="1.25.10.10">
    <property type="entry name" value="Leucine-rich Repeat Variant"/>
    <property type="match status" value="1"/>
</dbReference>
<dbReference type="Proteomes" id="UP000623467">
    <property type="component" value="Unassembled WGS sequence"/>
</dbReference>
<protein>
    <submittedName>
        <fullName evidence="1">RNA-binding protein</fullName>
    </submittedName>
</protein>
<organism evidence="1 2">
    <name type="scientific">Mycena sanguinolenta</name>
    <dbReference type="NCBI Taxonomy" id="230812"/>
    <lineage>
        <taxon>Eukaryota</taxon>
        <taxon>Fungi</taxon>
        <taxon>Dikarya</taxon>
        <taxon>Basidiomycota</taxon>
        <taxon>Agaricomycotina</taxon>
        <taxon>Agaricomycetes</taxon>
        <taxon>Agaricomycetidae</taxon>
        <taxon>Agaricales</taxon>
        <taxon>Marasmiineae</taxon>
        <taxon>Mycenaceae</taxon>
        <taxon>Mycena</taxon>
    </lineage>
</organism>
<dbReference type="OrthoDB" id="668540at2759"/>
<accession>A0A8H6YEZ2</accession>
<proteinExistence type="predicted"/>
<comment type="caution">
    <text evidence="1">The sequence shown here is derived from an EMBL/GenBank/DDBJ whole genome shotgun (WGS) entry which is preliminary data.</text>
</comment>
<dbReference type="EMBL" id="JACAZH010000010">
    <property type="protein sequence ID" value="KAF7357064.1"/>
    <property type="molecule type" value="Genomic_DNA"/>
</dbReference>
<sequence length="295" mass="31591">MLRLGTPHTPETQGLNGRLASVGENSVNAGDLQASLSRLPSGQYDGGSLTFNSIQPGVLDDTLQQQYGGGMDSVYGLNGLDGNGYNSYGFESGGRAGANSTGTSGSTALYRHNGSRYGLGLPTCTNSDGGMNGLHGRRTSAATWTVNSTDSQERASRTCKTKFPLSARTGTATDACKRSCYTALDYVEPTQRALLVELIRPVLPLIRNTLYGKRIQNKLQREQMDHFSGGDINTPSLAPLGTQGMVPQGRHMSFSLHFDGLADIYVGQGGLYGQSSFGQTHMGRHHSLGHHRRLY</sequence>
<gene>
    <name evidence="1" type="ORF">MSAN_01300300</name>
</gene>
<evidence type="ECO:0000313" key="2">
    <source>
        <dbReference type="Proteomes" id="UP000623467"/>
    </source>
</evidence>
<dbReference type="InterPro" id="IPR011989">
    <property type="entry name" value="ARM-like"/>
</dbReference>
<evidence type="ECO:0000313" key="1">
    <source>
        <dbReference type="EMBL" id="KAF7357064.1"/>
    </source>
</evidence>
<dbReference type="AlphaFoldDB" id="A0A8H6YEZ2"/>
<reference evidence="1" key="1">
    <citation type="submission" date="2020-05" db="EMBL/GenBank/DDBJ databases">
        <title>Mycena genomes resolve the evolution of fungal bioluminescence.</title>
        <authorList>
            <person name="Tsai I.J."/>
        </authorList>
    </citation>
    <scope>NUCLEOTIDE SEQUENCE</scope>
    <source>
        <strain evidence="1">160909Yilan</strain>
    </source>
</reference>
<keyword evidence="2" id="KW-1185">Reference proteome</keyword>
<name>A0A8H6YEZ2_9AGAR</name>